<organism evidence="1">
    <name type="scientific">candidate division CPR3 bacterium</name>
    <dbReference type="NCBI Taxonomy" id="2268181"/>
    <lineage>
        <taxon>Bacteria</taxon>
        <taxon>Bacteria division CPR3</taxon>
    </lineage>
</organism>
<dbReference type="EMBL" id="DRVY01000049">
    <property type="protein sequence ID" value="HHR92186.1"/>
    <property type="molecule type" value="Genomic_DNA"/>
</dbReference>
<comment type="caution">
    <text evidence="1">The sequence shown here is derived from an EMBL/GenBank/DDBJ whole genome shotgun (WGS) entry which is preliminary data.</text>
</comment>
<accession>A0A7C5URH4</accession>
<dbReference type="AlphaFoldDB" id="A0A7C5URH4"/>
<protein>
    <submittedName>
        <fullName evidence="1">Uncharacterized protein</fullName>
    </submittedName>
</protein>
<gene>
    <name evidence="1" type="ORF">ENL96_01605</name>
</gene>
<sequence>MPIFDQRIPAYKKTGTATAEWKTFRKGLNLLLRPTEIGFDEMAESVNLILTGSGVPTGRWGTELYFDTLAGDDVGGLGSYVSKDESQRDLLALTYDGKIVKKSSQSYSLITGQSYPTGSTARFEQLGNKTYIVCKDVALTEYNGTNLSVYATISAPTGLSATNFSGATGSNRVSYKVVAISSNGGQTTPSTNYVLQNLPTDLTKTEIRLFWTAPSCATYSGFEVYRGSEGNETFLASTSAGVTYYVDKGEPASETILPPVTNTTGGVKSKIIAKYKDRLLVVPVDDPNMLMVSGRYPDHYKFSWYDGGGYIYIDPDSGDSITSIAVQPIADRIVVYKNHSSYLVNLDIVQLGNYWVLDPQYSPISTSIGASNPDTLATVENDTFYFGTEGLYVTGYEPNFLNIIRTNEISARIRPYLDLLSKEDYQTACAMYVNKKYLLSFPLRKEIVVYDRERGCFASIWRLPFGIVKMSKFYEDNGDEKWVLGLDDGRVAVFNRYLNNDIGQTIEKTLRTNKTDFGDWTTLQTIEYFYFLFRNIIGTTSVTILLEDRNGLTTGVKSFTISGAEISGYTGYGMDKYGTAKYGTSNSTSVSISSDEIPRWGTLFKVGKLLQMEVSSTAANSNFELLKIKVTAKKHQRGSLSSSTRV</sequence>
<name>A0A7C5URH4_UNCC3</name>
<reference evidence="1" key="1">
    <citation type="journal article" date="2020" name="mSystems">
        <title>Genome- and Community-Level Interaction Insights into Carbon Utilization and Element Cycling Functions of Hydrothermarchaeota in Hydrothermal Sediment.</title>
        <authorList>
            <person name="Zhou Z."/>
            <person name="Liu Y."/>
            <person name="Xu W."/>
            <person name="Pan J."/>
            <person name="Luo Z.H."/>
            <person name="Li M."/>
        </authorList>
    </citation>
    <scope>NUCLEOTIDE SEQUENCE [LARGE SCALE GENOMIC DNA]</scope>
    <source>
        <strain evidence="1">SpSt-1042</strain>
    </source>
</reference>
<evidence type="ECO:0000313" key="1">
    <source>
        <dbReference type="EMBL" id="HHR92186.1"/>
    </source>
</evidence>
<proteinExistence type="predicted"/>